<keyword evidence="3" id="KW-1185">Reference proteome</keyword>
<feature type="region of interest" description="Disordered" evidence="1">
    <location>
        <begin position="1"/>
        <end position="43"/>
    </location>
</feature>
<comment type="caution">
    <text evidence="2">The sequence shown here is derived from an EMBL/GenBank/DDBJ whole genome shotgun (WGS) entry which is preliminary data.</text>
</comment>
<evidence type="ECO:0000313" key="2">
    <source>
        <dbReference type="EMBL" id="MDQ0370543.1"/>
    </source>
</evidence>
<accession>A0AAE3W601</accession>
<feature type="compositionally biased region" description="Basic residues" evidence="1">
    <location>
        <begin position="21"/>
        <end position="32"/>
    </location>
</feature>
<dbReference type="RefSeq" id="WP_307246586.1">
    <property type="nucleotide sequence ID" value="NZ_JAUSUZ010000001.1"/>
</dbReference>
<evidence type="ECO:0000313" key="3">
    <source>
        <dbReference type="Proteomes" id="UP001240236"/>
    </source>
</evidence>
<dbReference type="EMBL" id="JAUSUZ010000001">
    <property type="protein sequence ID" value="MDQ0370543.1"/>
    <property type="molecule type" value="Genomic_DNA"/>
</dbReference>
<proteinExistence type="predicted"/>
<reference evidence="2 3" key="1">
    <citation type="submission" date="2023-07" db="EMBL/GenBank/DDBJ databases">
        <title>Sequencing the genomes of 1000 actinobacteria strains.</title>
        <authorList>
            <person name="Klenk H.-P."/>
        </authorList>
    </citation>
    <scope>NUCLEOTIDE SEQUENCE [LARGE SCALE GENOMIC DNA]</scope>
    <source>
        <strain evidence="2 3">DSM 44709</strain>
    </source>
</reference>
<protein>
    <submittedName>
        <fullName evidence="2">Uncharacterized protein</fullName>
    </submittedName>
</protein>
<dbReference type="AlphaFoldDB" id="A0AAE3W601"/>
<dbReference type="Proteomes" id="UP001240236">
    <property type="component" value="Unassembled WGS sequence"/>
</dbReference>
<evidence type="ECO:0000256" key="1">
    <source>
        <dbReference type="SAM" id="MobiDB-lite"/>
    </source>
</evidence>
<gene>
    <name evidence="2" type="ORF">J2S42_007212</name>
</gene>
<organism evidence="2 3">
    <name type="scientific">Catenuloplanes indicus</name>
    <dbReference type="NCBI Taxonomy" id="137267"/>
    <lineage>
        <taxon>Bacteria</taxon>
        <taxon>Bacillati</taxon>
        <taxon>Actinomycetota</taxon>
        <taxon>Actinomycetes</taxon>
        <taxon>Micromonosporales</taxon>
        <taxon>Micromonosporaceae</taxon>
        <taxon>Catenuloplanes</taxon>
    </lineage>
</organism>
<sequence length="43" mass="4712">MRRPLLASGHTVCGYDAAQRPHVRRPANPRRFARPDPAGSSGE</sequence>
<name>A0AAE3W601_9ACTN</name>